<organism evidence="2 3">
    <name type="scientific">Cucurbitaria berberidis CBS 394.84</name>
    <dbReference type="NCBI Taxonomy" id="1168544"/>
    <lineage>
        <taxon>Eukaryota</taxon>
        <taxon>Fungi</taxon>
        <taxon>Dikarya</taxon>
        <taxon>Ascomycota</taxon>
        <taxon>Pezizomycotina</taxon>
        <taxon>Dothideomycetes</taxon>
        <taxon>Pleosporomycetidae</taxon>
        <taxon>Pleosporales</taxon>
        <taxon>Pleosporineae</taxon>
        <taxon>Cucurbitariaceae</taxon>
        <taxon>Cucurbitaria</taxon>
    </lineage>
</organism>
<dbReference type="EMBL" id="ML976614">
    <property type="protein sequence ID" value="KAF1850596.1"/>
    <property type="molecule type" value="Genomic_DNA"/>
</dbReference>
<dbReference type="OrthoDB" id="3800363at2759"/>
<gene>
    <name evidence="2" type="ORF">K460DRAFT_400648</name>
</gene>
<sequence length="78" mass="8438">MSLGKPNLGIPENPEYDKNEAQNASPFDPVPHHDESHAGPYGVEAPPDWNFVVTVTEVTVTVKADSGGEVNAKKEDHE</sequence>
<dbReference type="GeneID" id="63853594"/>
<dbReference type="AlphaFoldDB" id="A0A9P4LCD1"/>
<protein>
    <submittedName>
        <fullName evidence="2">Uncharacterized protein</fullName>
    </submittedName>
</protein>
<reference evidence="2" key="1">
    <citation type="submission" date="2020-01" db="EMBL/GenBank/DDBJ databases">
        <authorList>
            <consortium name="DOE Joint Genome Institute"/>
            <person name="Haridas S."/>
            <person name="Albert R."/>
            <person name="Binder M."/>
            <person name="Bloem J."/>
            <person name="Labutti K."/>
            <person name="Salamov A."/>
            <person name="Andreopoulos B."/>
            <person name="Baker S.E."/>
            <person name="Barry K."/>
            <person name="Bills G."/>
            <person name="Bluhm B.H."/>
            <person name="Cannon C."/>
            <person name="Castanera R."/>
            <person name="Culley D.E."/>
            <person name="Daum C."/>
            <person name="Ezra D."/>
            <person name="Gonzalez J.B."/>
            <person name="Henrissat B."/>
            <person name="Kuo A."/>
            <person name="Liang C."/>
            <person name="Lipzen A."/>
            <person name="Lutzoni F."/>
            <person name="Magnuson J."/>
            <person name="Mondo S."/>
            <person name="Nolan M."/>
            <person name="Ohm R."/>
            <person name="Pangilinan J."/>
            <person name="Park H.-J."/>
            <person name="Ramirez L."/>
            <person name="Alfaro M."/>
            <person name="Sun H."/>
            <person name="Tritt A."/>
            <person name="Yoshinaga Y."/>
            <person name="Zwiers L.-H."/>
            <person name="Turgeon B.G."/>
            <person name="Goodwin S.B."/>
            <person name="Spatafora J.W."/>
            <person name="Crous P.W."/>
            <person name="Grigoriev I.V."/>
        </authorList>
    </citation>
    <scope>NUCLEOTIDE SEQUENCE</scope>
    <source>
        <strain evidence="2">CBS 394.84</strain>
    </source>
</reference>
<dbReference type="Proteomes" id="UP000800039">
    <property type="component" value="Unassembled WGS sequence"/>
</dbReference>
<keyword evidence="3" id="KW-1185">Reference proteome</keyword>
<accession>A0A9P4LCD1</accession>
<proteinExistence type="predicted"/>
<evidence type="ECO:0000313" key="2">
    <source>
        <dbReference type="EMBL" id="KAF1850596.1"/>
    </source>
</evidence>
<evidence type="ECO:0000256" key="1">
    <source>
        <dbReference type="SAM" id="MobiDB-lite"/>
    </source>
</evidence>
<evidence type="ECO:0000313" key="3">
    <source>
        <dbReference type="Proteomes" id="UP000800039"/>
    </source>
</evidence>
<name>A0A9P4LCD1_9PLEO</name>
<comment type="caution">
    <text evidence="2">The sequence shown here is derived from an EMBL/GenBank/DDBJ whole genome shotgun (WGS) entry which is preliminary data.</text>
</comment>
<dbReference type="RefSeq" id="XP_040793159.1">
    <property type="nucleotide sequence ID" value="XM_040936344.1"/>
</dbReference>
<feature type="region of interest" description="Disordered" evidence="1">
    <location>
        <begin position="1"/>
        <end position="47"/>
    </location>
</feature>